<sequence>METHPSYTALNSLVSKYPGAAGCLFQTYNDIFYAQNWQDVTVVELEDCKRGAVRGRRPNTTQTLNVVPCGIHELVSFEWLRHAFEALDNPEDIHLAITSDDASLVYYKISRGIVKPPV</sequence>
<dbReference type="Gene3D" id="3.40.1350.10">
    <property type="match status" value="1"/>
</dbReference>
<dbReference type="OrthoDB" id="10002170at2759"/>
<dbReference type="GO" id="GO:0003676">
    <property type="term" value="F:nucleic acid binding"/>
    <property type="evidence" value="ECO:0007669"/>
    <property type="project" value="InterPro"/>
</dbReference>
<evidence type="ECO:0000256" key="1">
    <source>
        <dbReference type="ARBA" id="ARBA00006091"/>
    </source>
</evidence>
<gene>
    <name evidence="4" type="ORF">BDV98DRAFT_604448</name>
</gene>
<keyword evidence="4" id="KW-0255">Endonuclease</keyword>
<keyword evidence="5" id="KW-1185">Reference proteome</keyword>
<reference evidence="4 5" key="1">
    <citation type="journal article" date="2019" name="Nat. Ecol. Evol.">
        <title>Megaphylogeny resolves global patterns of mushroom evolution.</title>
        <authorList>
            <person name="Varga T."/>
            <person name="Krizsan K."/>
            <person name="Foldi C."/>
            <person name="Dima B."/>
            <person name="Sanchez-Garcia M."/>
            <person name="Sanchez-Ramirez S."/>
            <person name="Szollosi G.J."/>
            <person name="Szarkandi J.G."/>
            <person name="Papp V."/>
            <person name="Albert L."/>
            <person name="Andreopoulos W."/>
            <person name="Angelini C."/>
            <person name="Antonin V."/>
            <person name="Barry K.W."/>
            <person name="Bougher N.L."/>
            <person name="Buchanan P."/>
            <person name="Buyck B."/>
            <person name="Bense V."/>
            <person name="Catcheside P."/>
            <person name="Chovatia M."/>
            <person name="Cooper J."/>
            <person name="Damon W."/>
            <person name="Desjardin D."/>
            <person name="Finy P."/>
            <person name="Geml J."/>
            <person name="Haridas S."/>
            <person name="Hughes K."/>
            <person name="Justo A."/>
            <person name="Karasinski D."/>
            <person name="Kautmanova I."/>
            <person name="Kiss B."/>
            <person name="Kocsube S."/>
            <person name="Kotiranta H."/>
            <person name="LaButti K.M."/>
            <person name="Lechner B.E."/>
            <person name="Liimatainen K."/>
            <person name="Lipzen A."/>
            <person name="Lukacs Z."/>
            <person name="Mihaltcheva S."/>
            <person name="Morgado L.N."/>
            <person name="Niskanen T."/>
            <person name="Noordeloos M.E."/>
            <person name="Ohm R.A."/>
            <person name="Ortiz-Santana B."/>
            <person name="Ovrebo C."/>
            <person name="Racz N."/>
            <person name="Riley R."/>
            <person name="Savchenko A."/>
            <person name="Shiryaev A."/>
            <person name="Soop K."/>
            <person name="Spirin V."/>
            <person name="Szebenyi C."/>
            <person name="Tomsovsky M."/>
            <person name="Tulloss R.E."/>
            <person name="Uehling J."/>
            <person name="Grigoriev I.V."/>
            <person name="Vagvolgyi C."/>
            <person name="Papp T."/>
            <person name="Martin F.M."/>
            <person name="Miettinen O."/>
            <person name="Hibbett D.S."/>
            <person name="Nagy L.G."/>
        </authorList>
    </citation>
    <scope>NUCLEOTIDE SEQUENCE [LARGE SCALE GENOMIC DNA]</scope>
    <source>
        <strain evidence="4 5">CBS 309.79</strain>
    </source>
</reference>
<dbReference type="SUPFAM" id="SSF53032">
    <property type="entry name" value="tRNA-intron endonuclease catalytic domain-like"/>
    <property type="match status" value="1"/>
</dbReference>
<keyword evidence="4" id="KW-0378">Hydrolase</keyword>
<dbReference type="STRING" id="1884261.A0A5C3QU08"/>
<keyword evidence="4" id="KW-0540">Nuclease</keyword>
<evidence type="ECO:0000313" key="5">
    <source>
        <dbReference type="Proteomes" id="UP000305067"/>
    </source>
</evidence>
<dbReference type="GO" id="GO:0005634">
    <property type="term" value="C:nucleus"/>
    <property type="evidence" value="ECO:0007669"/>
    <property type="project" value="UniProtKB-ARBA"/>
</dbReference>
<dbReference type="InterPro" id="IPR018593">
    <property type="entry name" value="tRNA-endonuc_su_Sen15"/>
</dbReference>
<organism evidence="4 5">
    <name type="scientific">Pterulicium gracile</name>
    <dbReference type="NCBI Taxonomy" id="1884261"/>
    <lineage>
        <taxon>Eukaryota</taxon>
        <taxon>Fungi</taxon>
        <taxon>Dikarya</taxon>
        <taxon>Basidiomycota</taxon>
        <taxon>Agaricomycotina</taxon>
        <taxon>Agaricomycetes</taxon>
        <taxon>Agaricomycetidae</taxon>
        <taxon>Agaricales</taxon>
        <taxon>Pleurotineae</taxon>
        <taxon>Pterulaceae</taxon>
        <taxon>Pterulicium</taxon>
    </lineage>
</organism>
<dbReference type="GO" id="GO:0006388">
    <property type="term" value="P:tRNA splicing, via endonucleolytic cleavage and ligation"/>
    <property type="evidence" value="ECO:0007669"/>
    <property type="project" value="InterPro"/>
</dbReference>
<dbReference type="PANTHER" id="PTHR28582:SF1">
    <property type="entry name" value="TRNA-SPLICING ENDONUCLEASE SUBUNIT SEN15"/>
    <property type="match status" value="1"/>
</dbReference>
<name>A0A5C3QU08_9AGAR</name>
<evidence type="ECO:0000256" key="2">
    <source>
        <dbReference type="ARBA" id="ARBA00022694"/>
    </source>
</evidence>
<dbReference type="Proteomes" id="UP000305067">
    <property type="component" value="Unassembled WGS sequence"/>
</dbReference>
<dbReference type="EMBL" id="ML178824">
    <property type="protein sequence ID" value="TFL01784.1"/>
    <property type="molecule type" value="Genomic_DNA"/>
</dbReference>
<dbReference type="PANTHER" id="PTHR28582">
    <property type="entry name" value="TRNA-SPLICING ENDONUCLEASE SUBUNIT SEN15"/>
    <property type="match status" value="1"/>
</dbReference>
<accession>A0A5C3QU08</accession>
<dbReference type="AlphaFoldDB" id="A0A5C3QU08"/>
<evidence type="ECO:0000259" key="3">
    <source>
        <dbReference type="Pfam" id="PF09631"/>
    </source>
</evidence>
<keyword evidence="2" id="KW-0819">tRNA processing</keyword>
<dbReference type="InterPro" id="IPR011856">
    <property type="entry name" value="tRNA_endonuc-like_dom_sf"/>
</dbReference>
<feature type="domain" description="tRNA-splicing endonuclease subunit Sen15" evidence="3">
    <location>
        <begin position="26"/>
        <end position="116"/>
    </location>
</feature>
<protein>
    <submittedName>
        <fullName evidence="4">tRNA intron endonuclease</fullName>
    </submittedName>
</protein>
<proteinExistence type="inferred from homology"/>
<dbReference type="GO" id="GO:0004519">
    <property type="term" value="F:endonuclease activity"/>
    <property type="evidence" value="ECO:0007669"/>
    <property type="project" value="UniProtKB-KW"/>
</dbReference>
<comment type="similarity">
    <text evidence="1">Belongs to the SEN15 family.</text>
</comment>
<dbReference type="Pfam" id="PF09631">
    <property type="entry name" value="Sen15"/>
    <property type="match status" value="1"/>
</dbReference>
<dbReference type="InterPro" id="IPR036167">
    <property type="entry name" value="tRNA_intron_Endo_cat-like_sf"/>
</dbReference>
<evidence type="ECO:0000313" key="4">
    <source>
        <dbReference type="EMBL" id="TFL01784.1"/>
    </source>
</evidence>